<accession>A0A644ZKB3</accession>
<evidence type="ECO:0000313" key="1">
    <source>
        <dbReference type="EMBL" id="MPM41320.1"/>
    </source>
</evidence>
<dbReference type="AlphaFoldDB" id="A0A644ZKB3"/>
<protein>
    <submittedName>
        <fullName evidence="1">Uncharacterized protein</fullName>
    </submittedName>
</protein>
<organism evidence="1">
    <name type="scientific">bioreactor metagenome</name>
    <dbReference type="NCBI Taxonomy" id="1076179"/>
    <lineage>
        <taxon>unclassified sequences</taxon>
        <taxon>metagenomes</taxon>
        <taxon>ecological metagenomes</taxon>
    </lineage>
</organism>
<proteinExistence type="predicted"/>
<name>A0A644ZKB3_9ZZZZ</name>
<gene>
    <name evidence="1" type="ORF">SDC9_87972</name>
</gene>
<dbReference type="EMBL" id="VSSQ01009329">
    <property type="protein sequence ID" value="MPM41320.1"/>
    <property type="molecule type" value="Genomic_DNA"/>
</dbReference>
<comment type="caution">
    <text evidence="1">The sequence shown here is derived from an EMBL/GenBank/DDBJ whole genome shotgun (WGS) entry which is preliminary data.</text>
</comment>
<sequence>MKLSAYTPIDPDFFDLFQQEIKKGSVKVIYFDANQFPHLKESNGKVTAIVSKQESGQFMVFENGDEVRTDRIIVYNGKPGPAYDEYDAYALAPLTCKAGYDDDDC</sequence>
<reference evidence="1" key="1">
    <citation type="submission" date="2019-08" db="EMBL/GenBank/DDBJ databases">
        <authorList>
            <person name="Kucharzyk K."/>
            <person name="Murdoch R.W."/>
            <person name="Higgins S."/>
            <person name="Loffler F."/>
        </authorList>
    </citation>
    <scope>NUCLEOTIDE SEQUENCE</scope>
</reference>